<reference evidence="11" key="1">
    <citation type="journal article" date="2021" name="PeerJ">
        <title>Extensive microbial diversity within the chicken gut microbiome revealed by metagenomics and culture.</title>
        <authorList>
            <person name="Gilroy R."/>
            <person name="Ravi A."/>
            <person name="Getino M."/>
            <person name="Pursley I."/>
            <person name="Horton D.L."/>
            <person name="Alikhan N.F."/>
            <person name="Baker D."/>
            <person name="Gharbi K."/>
            <person name="Hall N."/>
            <person name="Watson M."/>
            <person name="Adriaenssens E.M."/>
            <person name="Foster-Nyarko E."/>
            <person name="Jarju S."/>
            <person name="Secka A."/>
            <person name="Antonio M."/>
            <person name="Oren A."/>
            <person name="Chaudhuri R.R."/>
            <person name="La Ragione R."/>
            <person name="Hildebrand F."/>
            <person name="Pallen M.J."/>
        </authorList>
    </citation>
    <scope>NUCLEOTIDE SEQUENCE</scope>
    <source>
        <strain evidence="11">CHK188-5543</strain>
    </source>
</reference>
<comment type="pathway">
    <text evidence="10">Lipid metabolism; phospholipid metabolism.</text>
</comment>
<dbReference type="GO" id="GO:0043772">
    <property type="term" value="F:acyl-phosphate glycerol-3-phosphate acyltransferase activity"/>
    <property type="evidence" value="ECO:0007669"/>
    <property type="project" value="UniProtKB-UniRule"/>
</dbReference>
<comment type="similarity">
    <text evidence="10">Belongs to the PlsY family.</text>
</comment>
<keyword evidence="7 10" id="KW-0472">Membrane</keyword>
<name>A0A9D2B7C2_9FIRM</name>
<comment type="catalytic activity">
    <reaction evidence="10">
        <text>an acyl phosphate + sn-glycerol 3-phosphate = a 1-acyl-sn-glycero-3-phosphate + phosphate</text>
        <dbReference type="Rhea" id="RHEA:34075"/>
        <dbReference type="ChEBI" id="CHEBI:43474"/>
        <dbReference type="ChEBI" id="CHEBI:57597"/>
        <dbReference type="ChEBI" id="CHEBI:57970"/>
        <dbReference type="ChEBI" id="CHEBI:59918"/>
        <dbReference type="EC" id="2.3.1.275"/>
    </reaction>
</comment>
<gene>
    <name evidence="10 11" type="primary">plsY</name>
    <name evidence="11" type="ORF">H9736_05770</name>
</gene>
<evidence type="ECO:0000256" key="10">
    <source>
        <dbReference type="HAMAP-Rule" id="MF_01043"/>
    </source>
</evidence>
<sequence>MDLRFFTAWTLGALALVALVSYLIGSVSFAVIVSRVGAQDDVRRHGSGNAGMTNILRNYGKKMAALTAIGDFGKGVVAVALGRLLFPLLAGEAAALVDAGYVAGFFVILGHLFPLYFGFRGGKGVLTGLGVLLMLDPVVFAILLVLLLPVVFLVRIVSLASVLGYALFPVFTVVVNWLRGDPFLFKLCFAVCIAAIGIFMHRSNIRRLLNGTEYRFGQKKDAPRQGENQQ</sequence>
<keyword evidence="1 10" id="KW-1003">Cell membrane</keyword>
<dbReference type="AlphaFoldDB" id="A0A9D2B7C2"/>
<comment type="function">
    <text evidence="10">Catalyzes the transfer of an acyl group from acyl-phosphate (acyl-PO(4)) to glycerol-3-phosphate (G3P) to form lysophosphatidic acid (LPA). This enzyme utilizes acyl-phosphate as fatty acyl donor, but not acyl-CoA or acyl-ACP.</text>
</comment>
<keyword evidence="9 10" id="KW-1208">Phospholipid metabolism</keyword>
<dbReference type="InterPro" id="IPR003811">
    <property type="entry name" value="G3P_acylTferase_PlsY"/>
</dbReference>
<dbReference type="EMBL" id="DXES01000125">
    <property type="protein sequence ID" value="HIX65741.1"/>
    <property type="molecule type" value="Genomic_DNA"/>
</dbReference>
<dbReference type="HAMAP" id="MF_01043">
    <property type="entry name" value="PlsY"/>
    <property type="match status" value="1"/>
</dbReference>
<dbReference type="EC" id="2.3.1.275" evidence="10"/>
<keyword evidence="2 10" id="KW-0444">Lipid biosynthesis</keyword>
<keyword evidence="8 10" id="KW-0594">Phospholipid biosynthesis</keyword>
<evidence type="ECO:0000313" key="11">
    <source>
        <dbReference type="EMBL" id="HIX65741.1"/>
    </source>
</evidence>
<evidence type="ECO:0000256" key="6">
    <source>
        <dbReference type="ARBA" id="ARBA00023098"/>
    </source>
</evidence>
<dbReference type="Proteomes" id="UP000886800">
    <property type="component" value="Unassembled WGS sequence"/>
</dbReference>
<evidence type="ECO:0000256" key="3">
    <source>
        <dbReference type="ARBA" id="ARBA00022679"/>
    </source>
</evidence>
<dbReference type="PANTHER" id="PTHR30309:SF0">
    <property type="entry name" value="GLYCEROL-3-PHOSPHATE ACYLTRANSFERASE-RELATED"/>
    <property type="match status" value="1"/>
</dbReference>
<accession>A0A9D2B7C2</accession>
<evidence type="ECO:0000256" key="7">
    <source>
        <dbReference type="ARBA" id="ARBA00023136"/>
    </source>
</evidence>
<dbReference type="PANTHER" id="PTHR30309">
    <property type="entry name" value="INNER MEMBRANE PROTEIN YGIH"/>
    <property type="match status" value="1"/>
</dbReference>
<evidence type="ECO:0000256" key="1">
    <source>
        <dbReference type="ARBA" id="ARBA00022475"/>
    </source>
</evidence>
<evidence type="ECO:0000256" key="2">
    <source>
        <dbReference type="ARBA" id="ARBA00022516"/>
    </source>
</evidence>
<evidence type="ECO:0000256" key="5">
    <source>
        <dbReference type="ARBA" id="ARBA00022989"/>
    </source>
</evidence>
<keyword evidence="6 10" id="KW-0443">Lipid metabolism</keyword>
<proteinExistence type="inferred from homology"/>
<comment type="subunit">
    <text evidence="10">Probably interacts with PlsX.</text>
</comment>
<keyword evidence="11" id="KW-0012">Acyltransferase</keyword>
<dbReference type="SMART" id="SM01207">
    <property type="entry name" value="G3P_acyltransf"/>
    <property type="match status" value="1"/>
</dbReference>
<feature type="transmembrane region" description="Helical" evidence="10">
    <location>
        <begin position="183"/>
        <end position="200"/>
    </location>
</feature>
<feature type="transmembrane region" description="Helical" evidence="10">
    <location>
        <begin position="159"/>
        <end position="177"/>
    </location>
</feature>
<evidence type="ECO:0000313" key="12">
    <source>
        <dbReference type="Proteomes" id="UP000886800"/>
    </source>
</evidence>
<feature type="transmembrane region" description="Helical" evidence="10">
    <location>
        <begin position="62"/>
        <end position="86"/>
    </location>
</feature>
<comment type="subcellular location">
    <subcellularLocation>
        <location evidence="10">Cell membrane</location>
        <topology evidence="10">Multi-pass membrane protein</topology>
    </subcellularLocation>
</comment>
<keyword evidence="4 10" id="KW-0812">Transmembrane</keyword>
<dbReference type="Pfam" id="PF02660">
    <property type="entry name" value="G3P_acyltransf"/>
    <property type="match status" value="1"/>
</dbReference>
<evidence type="ECO:0000256" key="9">
    <source>
        <dbReference type="ARBA" id="ARBA00023264"/>
    </source>
</evidence>
<evidence type="ECO:0000256" key="8">
    <source>
        <dbReference type="ARBA" id="ARBA00023209"/>
    </source>
</evidence>
<feature type="transmembrane region" description="Helical" evidence="10">
    <location>
        <begin position="129"/>
        <end position="152"/>
    </location>
</feature>
<protein>
    <recommendedName>
        <fullName evidence="10">Glycerol-3-phosphate acyltransferase</fullName>
    </recommendedName>
    <alternativeName>
        <fullName evidence="10">Acyl-PO4 G3P acyltransferase</fullName>
    </alternativeName>
    <alternativeName>
        <fullName evidence="10">Acyl-phosphate--glycerol-3-phosphate acyltransferase</fullName>
    </alternativeName>
    <alternativeName>
        <fullName evidence="10">G3P acyltransferase</fullName>
        <shortName evidence="10">GPAT</shortName>
        <ecNumber evidence="10">2.3.1.275</ecNumber>
    </alternativeName>
    <alternativeName>
        <fullName evidence="10">Lysophosphatidic acid synthase</fullName>
        <shortName evidence="10">LPA synthase</shortName>
    </alternativeName>
</protein>
<dbReference type="GO" id="GO:0005886">
    <property type="term" value="C:plasma membrane"/>
    <property type="evidence" value="ECO:0007669"/>
    <property type="project" value="UniProtKB-SubCell"/>
</dbReference>
<feature type="transmembrane region" description="Helical" evidence="10">
    <location>
        <begin position="93"/>
        <end position="117"/>
    </location>
</feature>
<comment type="caution">
    <text evidence="11">The sequence shown here is derived from an EMBL/GenBank/DDBJ whole genome shotgun (WGS) entry which is preliminary data.</text>
</comment>
<reference evidence="11" key="2">
    <citation type="submission" date="2021-04" db="EMBL/GenBank/DDBJ databases">
        <authorList>
            <person name="Gilroy R."/>
        </authorList>
    </citation>
    <scope>NUCLEOTIDE SEQUENCE</scope>
    <source>
        <strain evidence="11">CHK188-5543</strain>
    </source>
</reference>
<dbReference type="GO" id="GO:0008654">
    <property type="term" value="P:phospholipid biosynthetic process"/>
    <property type="evidence" value="ECO:0007669"/>
    <property type="project" value="UniProtKB-UniRule"/>
</dbReference>
<evidence type="ECO:0000256" key="4">
    <source>
        <dbReference type="ARBA" id="ARBA00022692"/>
    </source>
</evidence>
<organism evidence="11 12">
    <name type="scientific">Candidatus Anaerotruncus excrementipullorum</name>
    <dbReference type="NCBI Taxonomy" id="2838465"/>
    <lineage>
        <taxon>Bacteria</taxon>
        <taxon>Bacillati</taxon>
        <taxon>Bacillota</taxon>
        <taxon>Clostridia</taxon>
        <taxon>Eubacteriales</taxon>
        <taxon>Oscillospiraceae</taxon>
        <taxon>Anaerotruncus</taxon>
    </lineage>
</organism>
<keyword evidence="5 10" id="KW-1133">Transmembrane helix</keyword>
<keyword evidence="3 10" id="KW-0808">Transferase</keyword>
<dbReference type="NCBIfam" id="TIGR00023">
    <property type="entry name" value="glycerol-3-phosphate 1-O-acyltransferase PlsY"/>
    <property type="match status" value="1"/>
</dbReference>